<comment type="caution">
    <text evidence="2">The sequence shown here is derived from an EMBL/GenBank/DDBJ whole genome shotgun (WGS) entry which is preliminary data.</text>
</comment>
<feature type="compositionally biased region" description="Basic residues" evidence="1">
    <location>
        <begin position="23"/>
        <end position="33"/>
    </location>
</feature>
<evidence type="ECO:0000313" key="3">
    <source>
        <dbReference type="Proteomes" id="UP000265520"/>
    </source>
</evidence>
<feature type="non-terminal residue" evidence="2">
    <location>
        <position position="99"/>
    </location>
</feature>
<dbReference type="AlphaFoldDB" id="A0A392RRP7"/>
<organism evidence="2 3">
    <name type="scientific">Trifolium medium</name>
    <dbReference type="NCBI Taxonomy" id="97028"/>
    <lineage>
        <taxon>Eukaryota</taxon>
        <taxon>Viridiplantae</taxon>
        <taxon>Streptophyta</taxon>
        <taxon>Embryophyta</taxon>
        <taxon>Tracheophyta</taxon>
        <taxon>Spermatophyta</taxon>
        <taxon>Magnoliopsida</taxon>
        <taxon>eudicotyledons</taxon>
        <taxon>Gunneridae</taxon>
        <taxon>Pentapetalae</taxon>
        <taxon>rosids</taxon>
        <taxon>fabids</taxon>
        <taxon>Fabales</taxon>
        <taxon>Fabaceae</taxon>
        <taxon>Papilionoideae</taxon>
        <taxon>50 kb inversion clade</taxon>
        <taxon>NPAAA clade</taxon>
        <taxon>Hologalegina</taxon>
        <taxon>IRL clade</taxon>
        <taxon>Trifolieae</taxon>
        <taxon>Trifolium</taxon>
    </lineage>
</organism>
<reference evidence="2 3" key="1">
    <citation type="journal article" date="2018" name="Front. Plant Sci.">
        <title>Red Clover (Trifolium pratense) and Zigzag Clover (T. medium) - A Picture of Genomic Similarities and Differences.</title>
        <authorList>
            <person name="Dluhosova J."/>
            <person name="Istvanek J."/>
            <person name="Nedelnik J."/>
            <person name="Repkova J."/>
        </authorList>
    </citation>
    <scope>NUCLEOTIDE SEQUENCE [LARGE SCALE GENOMIC DNA]</scope>
    <source>
        <strain evidence="3">cv. 10/8</strain>
        <tissue evidence="2">Leaf</tissue>
    </source>
</reference>
<accession>A0A392RRP7</accession>
<evidence type="ECO:0000313" key="2">
    <source>
        <dbReference type="EMBL" id="MCI38226.1"/>
    </source>
</evidence>
<protein>
    <submittedName>
        <fullName evidence="2">Uncharacterized protein</fullName>
    </submittedName>
</protein>
<proteinExistence type="predicted"/>
<feature type="region of interest" description="Disordered" evidence="1">
    <location>
        <begin position="23"/>
        <end position="46"/>
    </location>
</feature>
<name>A0A392RRP7_9FABA</name>
<dbReference type="EMBL" id="LXQA010253335">
    <property type="protein sequence ID" value="MCI38226.1"/>
    <property type="molecule type" value="Genomic_DNA"/>
</dbReference>
<keyword evidence="3" id="KW-1185">Reference proteome</keyword>
<dbReference type="Proteomes" id="UP000265520">
    <property type="component" value="Unassembled WGS sequence"/>
</dbReference>
<sequence length="99" mass="11891">MWWSQRSRALWLTHGDKNTKFFHQKASQRRRKNKIEAIKDPTGNNHTDQEAIEKVFLSHFQQLFTNQDTNNIEETVQLVQNKLDQQMHDHLNQDFTAEE</sequence>
<evidence type="ECO:0000256" key="1">
    <source>
        <dbReference type="SAM" id="MobiDB-lite"/>
    </source>
</evidence>